<evidence type="ECO:0000256" key="3">
    <source>
        <dbReference type="ARBA" id="ARBA00022829"/>
    </source>
</evidence>
<dbReference type="GO" id="GO:0051301">
    <property type="term" value="P:cell division"/>
    <property type="evidence" value="ECO:0007669"/>
    <property type="project" value="UniProtKB-KW"/>
</dbReference>
<dbReference type="InterPro" id="IPR036390">
    <property type="entry name" value="WH_DNA-bd_sf"/>
</dbReference>
<evidence type="ECO:0000256" key="4">
    <source>
        <dbReference type="ARBA" id="ARBA00023306"/>
    </source>
</evidence>
<evidence type="ECO:0000313" key="6">
    <source>
        <dbReference type="Proteomes" id="UP000179059"/>
    </source>
</evidence>
<dbReference type="Pfam" id="PF04079">
    <property type="entry name" value="SMC_ScpB"/>
    <property type="match status" value="1"/>
</dbReference>
<comment type="caution">
    <text evidence="5">The sequence shown here is derived from an EMBL/GenBank/DDBJ whole genome shotgun (WGS) entry which is preliminary data.</text>
</comment>
<dbReference type="Gene3D" id="1.10.10.10">
    <property type="entry name" value="Winged helix-like DNA-binding domain superfamily/Winged helix DNA-binding domain"/>
    <property type="match status" value="2"/>
</dbReference>
<evidence type="ECO:0000256" key="1">
    <source>
        <dbReference type="ARBA" id="ARBA00022490"/>
    </source>
</evidence>
<dbReference type="GO" id="GO:0051304">
    <property type="term" value="P:chromosome separation"/>
    <property type="evidence" value="ECO:0007669"/>
    <property type="project" value="InterPro"/>
</dbReference>
<keyword evidence="2" id="KW-0132">Cell division</keyword>
<organism evidence="5 6">
    <name type="scientific">Candidatus Liptonbacteria bacterium RIFCSPHIGHO2_01_FULL_57_28</name>
    <dbReference type="NCBI Taxonomy" id="1798647"/>
    <lineage>
        <taxon>Bacteria</taxon>
        <taxon>Candidatus Liptoniibacteriota</taxon>
    </lineage>
</organism>
<sequence>MEHNLAALEALLFVHGEPLPLKKISVLLKISAVEAEQTVAALKEKLESSERGLALVSSKNSVQLVTKPALAPVIQDFVKQELTEDLTPASLEALSLVAYLGPIPRARLDYLRGVNSAFILRSLMMRGLVEREPDPEHPVTMLYRATIDLWKHLGVESQERLLEYEKFKALGNMEDPAAT</sequence>
<evidence type="ECO:0000313" key="5">
    <source>
        <dbReference type="EMBL" id="OGY98223.1"/>
    </source>
</evidence>
<gene>
    <name evidence="5" type="ORF">A2855_02895</name>
</gene>
<dbReference type="EMBL" id="MHKX01000013">
    <property type="protein sequence ID" value="OGY98223.1"/>
    <property type="molecule type" value="Genomic_DNA"/>
</dbReference>
<protein>
    <recommendedName>
        <fullName evidence="7">SMC-Scp complex subunit ScpB</fullName>
    </recommendedName>
</protein>
<name>A0A1G2CA02_9BACT</name>
<dbReference type="STRING" id="1798647.A2855_02895"/>
<accession>A0A1G2CA02</accession>
<evidence type="ECO:0008006" key="7">
    <source>
        <dbReference type="Google" id="ProtNLM"/>
    </source>
</evidence>
<keyword evidence="4" id="KW-0131">Cell cycle</keyword>
<evidence type="ECO:0000256" key="2">
    <source>
        <dbReference type="ARBA" id="ARBA00022618"/>
    </source>
</evidence>
<dbReference type="SUPFAM" id="SSF46785">
    <property type="entry name" value="Winged helix' DNA-binding domain"/>
    <property type="match status" value="2"/>
</dbReference>
<dbReference type="AlphaFoldDB" id="A0A1G2CA02"/>
<dbReference type="InterPro" id="IPR005234">
    <property type="entry name" value="ScpB_csome_segregation"/>
</dbReference>
<keyword evidence="1" id="KW-0963">Cytoplasm</keyword>
<dbReference type="Proteomes" id="UP000179059">
    <property type="component" value="Unassembled WGS sequence"/>
</dbReference>
<dbReference type="PANTHER" id="PTHR34298">
    <property type="entry name" value="SEGREGATION AND CONDENSATION PROTEIN B"/>
    <property type="match status" value="1"/>
</dbReference>
<dbReference type="PANTHER" id="PTHR34298:SF2">
    <property type="entry name" value="SEGREGATION AND CONDENSATION PROTEIN B"/>
    <property type="match status" value="1"/>
</dbReference>
<keyword evidence="3" id="KW-0159">Chromosome partition</keyword>
<dbReference type="InterPro" id="IPR036388">
    <property type="entry name" value="WH-like_DNA-bd_sf"/>
</dbReference>
<proteinExistence type="predicted"/>
<reference evidence="5 6" key="1">
    <citation type="journal article" date="2016" name="Nat. Commun.">
        <title>Thousands of microbial genomes shed light on interconnected biogeochemical processes in an aquifer system.</title>
        <authorList>
            <person name="Anantharaman K."/>
            <person name="Brown C.T."/>
            <person name="Hug L.A."/>
            <person name="Sharon I."/>
            <person name="Castelle C.J."/>
            <person name="Probst A.J."/>
            <person name="Thomas B.C."/>
            <person name="Singh A."/>
            <person name="Wilkins M.J."/>
            <person name="Karaoz U."/>
            <person name="Brodie E.L."/>
            <person name="Williams K.H."/>
            <person name="Hubbard S.S."/>
            <person name="Banfield J.F."/>
        </authorList>
    </citation>
    <scope>NUCLEOTIDE SEQUENCE [LARGE SCALE GENOMIC DNA]</scope>
</reference>